<evidence type="ECO:0000313" key="1">
    <source>
        <dbReference type="EMBL" id="KAI4829784.1"/>
    </source>
</evidence>
<protein>
    <submittedName>
        <fullName evidence="1">Uncharacterized protein</fullName>
    </submittedName>
</protein>
<accession>A0ACB9XSY6</accession>
<sequence length="224" mass="25088">MKPLTVALDILQGEDNCYFGTLLPTLETLMSKTLDMKDSLTVATGLPEAIVQAIKKRFASVLESNDAILAAVTLPKFKLRWVRDQRKKEMVKGILAAECHKFLPGPEQQPARNPVSPTTPLDSGSSKDKEQDFFCFEDDDETFSTVETEVTAYLKTAETGMEILKKCPTIKAICLKLNAATPSSAPVERLFSLGSLVLSPKRNRLSDKRFEKLLLMRYNHWFES</sequence>
<keyword evidence="2" id="KW-1185">Reference proteome</keyword>
<reference evidence="1" key="1">
    <citation type="submission" date="2022-05" db="EMBL/GenBank/DDBJ databases">
        <title>Chromosome-level genome of Chaenocephalus aceratus.</title>
        <authorList>
            <person name="Park H."/>
        </authorList>
    </citation>
    <scope>NUCLEOTIDE SEQUENCE</scope>
    <source>
        <strain evidence="1">KU_202001</strain>
    </source>
</reference>
<proteinExistence type="predicted"/>
<dbReference type="EMBL" id="CM043787">
    <property type="protein sequence ID" value="KAI4829784.1"/>
    <property type="molecule type" value="Genomic_DNA"/>
</dbReference>
<dbReference type="Proteomes" id="UP001057452">
    <property type="component" value="Chromosome 3"/>
</dbReference>
<gene>
    <name evidence="1" type="ORF">KUCAC02_001452</name>
</gene>
<comment type="caution">
    <text evidence="1">The sequence shown here is derived from an EMBL/GenBank/DDBJ whole genome shotgun (WGS) entry which is preliminary data.</text>
</comment>
<name>A0ACB9XSY6_CHAAC</name>
<evidence type="ECO:0000313" key="2">
    <source>
        <dbReference type="Proteomes" id="UP001057452"/>
    </source>
</evidence>
<organism evidence="1 2">
    <name type="scientific">Chaenocephalus aceratus</name>
    <name type="common">Blackfin icefish</name>
    <name type="synonym">Chaenichthys aceratus</name>
    <dbReference type="NCBI Taxonomy" id="36190"/>
    <lineage>
        <taxon>Eukaryota</taxon>
        <taxon>Metazoa</taxon>
        <taxon>Chordata</taxon>
        <taxon>Craniata</taxon>
        <taxon>Vertebrata</taxon>
        <taxon>Euteleostomi</taxon>
        <taxon>Actinopterygii</taxon>
        <taxon>Neopterygii</taxon>
        <taxon>Teleostei</taxon>
        <taxon>Neoteleostei</taxon>
        <taxon>Acanthomorphata</taxon>
        <taxon>Eupercaria</taxon>
        <taxon>Perciformes</taxon>
        <taxon>Notothenioidei</taxon>
        <taxon>Channichthyidae</taxon>
        <taxon>Chaenocephalus</taxon>
    </lineage>
</organism>